<dbReference type="Pfam" id="PF16596">
    <property type="entry name" value="MFMR_assoc"/>
    <property type="match status" value="2"/>
</dbReference>
<dbReference type="EMBL" id="NMUH01002480">
    <property type="protein sequence ID" value="MQM00252.1"/>
    <property type="molecule type" value="Genomic_DNA"/>
</dbReference>
<dbReference type="Pfam" id="PF07777">
    <property type="entry name" value="MFMR"/>
    <property type="match status" value="1"/>
</dbReference>
<dbReference type="InterPro" id="IPR044827">
    <property type="entry name" value="GBF-like"/>
</dbReference>
<reference evidence="3" key="1">
    <citation type="submission" date="2017-07" db="EMBL/GenBank/DDBJ databases">
        <title>Taro Niue Genome Assembly and Annotation.</title>
        <authorList>
            <person name="Atibalentja N."/>
            <person name="Keating K."/>
            <person name="Fields C.J."/>
        </authorList>
    </citation>
    <scope>NUCLEOTIDE SEQUENCE</scope>
    <source>
        <strain evidence="3">Niue_2</strain>
        <tissue evidence="3">Leaf</tissue>
    </source>
</reference>
<evidence type="ECO:0000313" key="4">
    <source>
        <dbReference type="Proteomes" id="UP000652761"/>
    </source>
</evidence>
<dbReference type="OrthoDB" id="1642657at2759"/>
<evidence type="ECO:0000256" key="1">
    <source>
        <dbReference type="SAM" id="MobiDB-lite"/>
    </source>
</evidence>
<keyword evidence="4" id="KW-1185">Reference proteome</keyword>
<dbReference type="GO" id="GO:0005634">
    <property type="term" value="C:nucleus"/>
    <property type="evidence" value="ECO:0007669"/>
    <property type="project" value="TreeGrafter"/>
</dbReference>
<accession>A0A843VSQ6</accession>
<dbReference type="InterPro" id="IPR012900">
    <property type="entry name" value="MFMR"/>
</dbReference>
<dbReference type="PANTHER" id="PTHR45967:SF2">
    <property type="entry name" value="BZIP TRANSCRIPTION FACTOR 68"/>
    <property type="match status" value="1"/>
</dbReference>
<evidence type="ECO:0000259" key="2">
    <source>
        <dbReference type="Pfam" id="PF07777"/>
    </source>
</evidence>
<feature type="compositionally biased region" description="Polar residues" evidence="1">
    <location>
        <begin position="125"/>
        <end position="135"/>
    </location>
</feature>
<feature type="region of interest" description="Disordered" evidence="1">
    <location>
        <begin position="1"/>
        <end position="34"/>
    </location>
</feature>
<dbReference type="GO" id="GO:0043565">
    <property type="term" value="F:sequence-specific DNA binding"/>
    <property type="evidence" value="ECO:0007669"/>
    <property type="project" value="InterPro"/>
</dbReference>
<organism evidence="3 4">
    <name type="scientific">Colocasia esculenta</name>
    <name type="common">Wild taro</name>
    <name type="synonym">Arum esculentum</name>
    <dbReference type="NCBI Taxonomy" id="4460"/>
    <lineage>
        <taxon>Eukaryota</taxon>
        <taxon>Viridiplantae</taxon>
        <taxon>Streptophyta</taxon>
        <taxon>Embryophyta</taxon>
        <taxon>Tracheophyta</taxon>
        <taxon>Spermatophyta</taxon>
        <taxon>Magnoliopsida</taxon>
        <taxon>Liliopsida</taxon>
        <taxon>Araceae</taxon>
        <taxon>Aroideae</taxon>
        <taxon>Colocasieae</taxon>
        <taxon>Colocasia</taxon>
    </lineage>
</organism>
<feature type="compositionally biased region" description="Basic and acidic residues" evidence="1">
    <location>
        <begin position="113"/>
        <end position="124"/>
    </location>
</feature>
<protein>
    <recommendedName>
        <fullName evidence="2">G-box binding protein multifunctional mosaic region domain-containing protein</fullName>
    </recommendedName>
</protein>
<name>A0A843VSQ6_COLES</name>
<dbReference type="AlphaFoldDB" id="A0A843VSQ6"/>
<feature type="region of interest" description="Disordered" evidence="1">
    <location>
        <begin position="110"/>
        <end position="135"/>
    </location>
</feature>
<evidence type="ECO:0000313" key="3">
    <source>
        <dbReference type="EMBL" id="MQM00252.1"/>
    </source>
</evidence>
<gene>
    <name evidence="3" type="ORF">Taro_032984</name>
</gene>
<dbReference type="Proteomes" id="UP000652761">
    <property type="component" value="Unassembled WGS sequence"/>
</dbReference>
<feature type="compositionally biased region" description="Low complexity" evidence="1">
    <location>
        <begin position="16"/>
        <end position="34"/>
    </location>
</feature>
<dbReference type="GO" id="GO:0003700">
    <property type="term" value="F:DNA-binding transcription factor activity"/>
    <property type="evidence" value="ECO:0007669"/>
    <property type="project" value="InterPro"/>
</dbReference>
<feature type="compositionally biased region" description="Polar residues" evidence="1">
    <location>
        <begin position="1"/>
        <end position="11"/>
    </location>
</feature>
<comment type="caution">
    <text evidence="3">The sequence shown here is derived from an EMBL/GenBank/DDBJ whole genome shotgun (WGS) entry which is preliminary data.</text>
</comment>
<feature type="domain" description="G-box binding protein multifunctional mosaic region" evidence="2">
    <location>
        <begin position="1"/>
        <end position="106"/>
    </location>
</feature>
<dbReference type="PANTHER" id="PTHR45967">
    <property type="entry name" value="G-BOX-BINDING FACTOR 3-RELATED"/>
    <property type="match status" value="1"/>
</dbReference>
<proteinExistence type="predicted"/>
<feature type="non-terminal residue" evidence="3">
    <location>
        <position position="295"/>
    </location>
</feature>
<sequence>MGSGEATTPSKVTPKAPSSAQEQAAATTSSPTATAAPAAAVIYPDWTGFQAYSPVPPHGFFPSVVSSPQTHPYVWGAQNIVTPYGTPAAPFVMYPHGGMYVHPSIPPGAVTDVDGKSSEGKEGSNLKQSNGSLGSLNMITGKNGNEMGKTSGVSANEAFSQRYHNRRELVGKIHSKVLSDYICFGCLSISKNAIYVSVSAGASQNGSAACSSQNGVANTPPQGTMTQPMPALPMAPAAAPGGFSGPATNLNIGMDYWGGPALSQIAPVCGKVHNPPIGGVLVPPGQNISSEIWLQ</sequence>